<accession>A0A0H1R3I2</accession>
<evidence type="ECO:0000313" key="2">
    <source>
        <dbReference type="EMBL" id="KLK89341.1"/>
    </source>
</evidence>
<dbReference type="SUPFAM" id="SSF52733">
    <property type="entry name" value="Nicotinate mononucleotide:5,6-dimethylbenzimidazole phosphoribosyltransferase (CobT)"/>
    <property type="match status" value="1"/>
</dbReference>
<comment type="caution">
    <text evidence="2">The sequence shown here is derived from an EMBL/GenBank/DDBJ whole genome shotgun (WGS) entry which is preliminary data.</text>
</comment>
<dbReference type="NCBIfam" id="NF003372">
    <property type="entry name" value="PRK04447.1-5"/>
    <property type="match status" value="1"/>
</dbReference>
<sequence length="338" mass="34899">MSHPFLSQDPGIRPERPMLALILGNTMLSTVPGISGAGPTPEKTLLTPVLDAELVTTGAITSAAARPNTPTGCPTPATITRSMVELTGLAPVIINAGLAHTPTVPCIDVYGSPGGDPRTEDAVPQAAALFERGEAVGRLLSQCSDFLMLGECVPGGTTTALCVLRALGYDASVSSAFVENPIGLKDAVCREALARIEATGAREPLEILRAAGDPMMPVAAGIASAYSGAIMFAGGTQMLAVAAVLKALGKRVPGLATTVYVRDDPSAGFVRSVADVGTTAYFVDPNFAELGHVGLARYCIGEVKEGMGAGGALTLAYLMNHEPEEISRKVFDFVRNYA</sequence>
<dbReference type="InterPro" id="IPR003200">
    <property type="entry name" value="Nict_dMeBzImd_PRibTrfase"/>
</dbReference>
<dbReference type="Proteomes" id="UP000035301">
    <property type="component" value="Unassembled WGS sequence"/>
</dbReference>
<evidence type="ECO:0000256" key="1">
    <source>
        <dbReference type="HAMAP-Rule" id="MF_01086"/>
    </source>
</evidence>
<dbReference type="PATRIC" id="fig|1550566.3.peg.567"/>
<dbReference type="PANTHER" id="PTHR38811:SF1">
    <property type="entry name" value="UPF0284 PROTEIN SLL1500"/>
    <property type="match status" value="1"/>
</dbReference>
<dbReference type="AlphaFoldDB" id="A0A0H1R3I2"/>
<dbReference type="CDD" id="cd02439">
    <property type="entry name" value="DMB-PRT_CobT"/>
    <property type="match status" value="1"/>
</dbReference>
<dbReference type="STRING" id="1550566.SZ63_02670"/>
<dbReference type="Gene3D" id="3.40.50.10210">
    <property type="match status" value="1"/>
</dbReference>
<reference evidence="2 3" key="1">
    <citation type="journal article" date="2015" name="Int. J. Syst. Evol. Microbiol.">
        <title>Methanoculleus sediminis sp. nov., a methanogen from sediments near a submarine mud volcano.</title>
        <authorList>
            <person name="Chen S.C."/>
            <person name="Chen M.F."/>
            <person name="Lai M.C."/>
            <person name="Weng C.Y."/>
            <person name="Wu S.Y."/>
            <person name="Lin S."/>
            <person name="Yang T.F."/>
            <person name="Chen P.C."/>
        </authorList>
    </citation>
    <scope>NUCLEOTIDE SEQUENCE [LARGE SCALE GENOMIC DNA]</scope>
    <source>
        <strain evidence="2 3">S3Fa</strain>
    </source>
</reference>
<dbReference type="RefSeq" id="WP_048180587.1">
    <property type="nucleotide sequence ID" value="NZ_JXOJ01000001.1"/>
</dbReference>
<proteinExistence type="inferred from homology"/>
<evidence type="ECO:0000313" key="3">
    <source>
        <dbReference type="Proteomes" id="UP000035301"/>
    </source>
</evidence>
<name>A0A0H1R3I2_9EURY</name>
<gene>
    <name evidence="2" type="ORF">SZ63_02670</name>
</gene>
<dbReference type="EMBL" id="JXOJ01000001">
    <property type="protein sequence ID" value="KLK89341.1"/>
    <property type="molecule type" value="Genomic_DNA"/>
</dbReference>
<dbReference type="PANTHER" id="PTHR38811">
    <property type="match status" value="1"/>
</dbReference>
<dbReference type="HAMAP" id="MF_01086">
    <property type="entry name" value="UPF0284"/>
    <property type="match status" value="1"/>
</dbReference>
<dbReference type="InterPro" id="IPR036087">
    <property type="entry name" value="Nict_dMeBzImd_PRibTrfase_sf"/>
</dbReference>
<organism evidence="2 3">
    <name type="scientific">Methanoculleus sediminis</name>
    <dbReference type="NCBI Taxonomy" id="1550566"/>
    <lineage>
        <taxon>Archaea</taxon>
        <taxon>Methanobacteriati</taxon>
        <taxon>Methanobacteriota</taxon>
        <taxon>Stenosarchaea group</taxon>
        <taxon>Methanomicrobia</taxon>
        <taxon>Methanomicrobiales</taxon>
        <taxon>Methanomicrobiaceae</taxon>
        <taxon>Methanoculleus</taxon>
    </lineage>
</organism>
<protein>
    <recommendedName>
        <fullName evidence="1">UPF0284 protein SZ63_02670</fullName>
    </recommendedName>
</protein>
<dbReference type="GO" id="GO:0008939">
    <property type="term" value="F:nicotinate-nucleotide-dimethylbenzimidazole phosphoribosyltransferase activity"/>
    <property type="evidence" value="ECO:0007669"/>
    <property type="project" value="InterPro"/>
</dbReference>
<comment type="similarity">
    <text evidence="1">Belongs to the UPF0284 family.</text>
</comment>
<dbReference type="InterPro" id="IPR002805">
    <property type="entry name" value="Nict_dMeBzImd_PRibTrfase_arc"/>
</dbReference>
<keyword evidence="3" id="KW-1185">Reference proteome</keyword>
<dbReference type="OrthoDB" id="9136at2157"/>
<dbReference type="NCBIfam" id="TIGR00303">
    <property type="entry name" value="nicotinate mononucleotide-dependent phosphoribosyltransferase CobT"/>
    <property type="match status" value="1"/>
</dbReference>